<dbReference type="Gene3D" id="3.30.30.110">
    <property type="entry name" value="Antibacterial factor-related peptide"/>
    <property type="match status" value="1"/>
</dbReference>
<dbReference type="AlphaFoldDB" id="A0A368HA66"/>
<evidence type="ECO:0000313" key="2">
    <source>
        <dbReference type="EMBL" id="RCN52250.1"/>
    </source>
</evidence>
<protein>
    <submittedName>
        <fullName evidence="2">Uncharacterized protein</fullName>
    </submittedName>
</protein>
<evidence type="ECO:0000313" key="3">
    <source>
        <dbReference type="Proteomes" id="UP000252519"/>
    </source>
</evidence>
<keyword evidence="1" id="KW-0732">Signal</keyword>
<feature type="chain" id="PRO_5016976790" evidence="1">
    <location>
        <begin position="20"/>
        <end position="113"/>
    </location>
</feature>
<name>A0A368HA66_ANCCA</name>
<dbReference type="Proteomes" id="UP000252519">
    <property type="component" value="Unassembled WGS sequence"/>
</dbReference>
<dbReference type="InterPro" id="IPR038204">
    <property type="entry name" value="Abf-1/2_sf"/>
</dbReference>
<gene>
    <name evidence="2" type="ORF">ANCCAN_01683</name>
</gene>
<proteinExistence type="predicted"/>
<dbReference type="EMBL" id="JOJR01000008">
    <property type="protein sequence ID" value="RCN52250.1"/>
    <property type="molecule type" value="Genomic_DNA"/>
</dbReference>
<sequence length="113" mass="12690">MKRLAVFFVFVVVLDLSACAPQFSHCARMDSKIPGLGKASRTQCNYACKLKKCKLGECMKVREKVKGMIMEKVRCECFSCGKGRNFPLEILDKLAGGMLPKKRRDRTTVAPLE</sequence>
<evidence type="ECO:0000256" key="1">
    <source>
        <dbReference type="SAM" id="SignalP"/>
    </source>
</evidence>
<accession>A0A368HA66</accession>
<keyword evidence="3" id="KW-1185">Reference proteome</keyword>
<reference evidence="2 3" key="1">
    <citation type="submission" date="2014-10" db="EMBL/GenBank/DDBJ databases">
        <title>Draft genome of the hookworm Ancylostoma caninum.</title>
        <authorList>
            <person name="Mitreva M."/>
        </authorList>
    </citation>
    <scope>NUCLEOTIDE SEQUENCE [LARGE SCALE GENOMIC DNA]</scope>
    <source>
        <strain evidence="2 3">Baltimore</strain>
    </source>
</reference>
<comment type="caution">
    <text evidence="2">The sequence shown here is derived from an EMBL/GenBank/DDBJ whole genome shotgun (WGS) entry which is preliminary data.</text>
</comment>
<feature type="signal peptide" evidence="1">
    <location>
        <begin position="1"/>
        <end position="19"/>
    </location>
</feature>
<organism evidence="2 3">
    <name type="scientific">Ancylostoma caninum</name>
    <name type="common">Dog hookworm</name>
    <dbReference type="NCBI Taxonomy" id="29170"/>
    <lineage>
        <taxon>Eukaryota</taxon>
        <taxon>Metazoa</taxon>
        <taxon>Ecdysozoa</taxon>
        <taxon>Nematoda</taxon>
        <taxon>Chromadorea</taxon>
        <taxon>Rhabditida</taxon>
        <taxon>Rhabditina</taxon>
        <taxon>Rhabditomorpha</taxon>
        <taxon>Strongyloidea</taxon>
        <taxon>Ancylostomatidae</taxon>
        <taxon>Ancylostomatinae</taxon>
        <taxon>Ancylostoma</taxon>
    </lineage>
</organism>